<dbReference type="EMBL" id="JH993103">
    <property type="protein sequence ID" value="EKX34786.1"/>
    <property type="molecule type" value="Genomic_DNA"/>
</dbReference>
<evidence type="ECO:0000256" key="2">
    <source>
        <dbReference type="SAM" id="Phobius"/>
    </source>
</evidence>
<dbReference type="GeneID" id="17291511"/>
<evidence type="ECO:0000313" key="4">
    <source>
        <dbReference type="EMBL" id="EKX34786.1"/>
    </source>
</evidence>
<keyword evidence="3" id="KW-0732">Signal</keyword>
<feature type="transmembrane region" description="Helical" evidence="2">
    <location>
        <begin position="223"/>
        <end position="248"/>
    </location>
</feature>
<dbReference type="PaxDb" id="55529-EKX34786"/>
<evidence type="ECO:0000256" key="3">
    <source>
        <dbReference type="SAM" id="SignalP"/>
    </source>
</evidence>
<feature type="region of interest" description="Disordered" evidence="1">
    <location>
        <begin position="425"/>
        <end position="455"/>
    </location>
</feature>
<feature type="transmembrane region" description="Helical" evidence="2">
    <location>
        <begin position="268"/>
        <end position="294"/>
    </location>
</feature>
<dbReference type="EnsemblProtists" id="EKX34786">
    <property type="protein sequence ID" value="EKX34786"/>
    <property type="gene ID" value="GUITHDRAFT_146992"/>
</dbReference>
<dbReference type="AlphaFoldDB" id="L1IEX2"/>
<reference evidence="6" key="2">
    <citation type="submission" date="2012-11" db="EMBL/GenBank/DDBJ databases">
        <authorList>
            <person name="Kuo A."/>
            <person name="Curtis B.A."/>
            <person name="Tanifuji G."/>
            <person name="Burki F."/>
            <person name="Gruber A."/>
            <person name="Irimia M."/>
            <person name="Maruyama S."/>
            <person name="Arias M.C."/>
            <person name="Ball S.G."/>
            <person name="Gile G.H."/>
            <person name="Hirakawa Y."/>
            <person name="Hopkins J.F."/>
            <person name="Rensing S.A."/>
            <person name="Schmutz J."/>
            <person name="Symeonidi A."/>
            <person name="Elias M."/>
            <person name="Eveleigh R.J."/>
            <person name="Herman E.K."/>
            <person name="Klute M.J."/>
            <person name="Nakayama T."/>
            <person name="Obornik M."/>
            <person name="Reyes-Prieto A."/>
            <person name="Armbrust E.V."/>
            <person name="Aves S.J."/>
            <person name="Beiko R.G."/>
            <person name="Coutinho P."/>
            <person name="Dacks J.B."/>
            <person name="Durnford D.G."/>
            <person name="Fast N.M."/>
            <person name="Green B.R."/>
            <person name="Grisdale C."/>
            <person name="Hempe F."/>
            <person name="Henrissat B."/>
            <person name="Hoppner M.P."/>
            <person name="Ishida K.-I."/>
            <person name="Kim E."/>
            <person name="Koreny L."/>
            <person name="Kroth P.G."/>
            <person name="Liu Y."/>
            <person name="Malik S.-B."/>
            <person name="Maier U.G."/>
            <person name="McRose D."/>
            <person name="Mock T."/>
            <person name="Neilson J.A."/>
            <person name="Onodera N.T."/>
            <person name="Poole A.M."/>
            <person name="Pritham E.J."/>
            <person name="Richards T.A."/>
            <person name="Rocap G."/>
            <person name="Roy S.W."/>
            <person name="Sarai C."/>
            <person name="Schaack S."/>
            <person name="Shirato S."/>
            <person name="Slamovits C.H."/>
            <person name="Spencer D.F."/>
            <person name="Suzuki S."/>
            <person name="Worden A.Z."/>
            <person name="Zauner S."/>
            <person name="Barry K."/>
            <person name="Bell C."/>
            <person name="Bharti A.K."/>
            <person name="Crow J.A."/>
            <person name="Grimwood J."/>
            <person name="Kramer R."/>
            <person name="Lindquist E."/>
            <person name="Lucas S."/>
            <person name="Salamov A."/>
            <person name="McFadden G.I."/>
            <person name="Lane C.E."/>
            <person name="Keeling P.J."/>
            <person name="Gray M.W."/>
            <person name="Grigoriev I.V."/>
            <person name="Archibald J.M."/>
        </authorList>
    </citation>
    <scope>NUCLEOTIDE SEQUENCE</scope>
    <source>
        <strain evidence="6">CCMP2712</strain>
    </source>
</reference>
<evidence type="ECO:0000313" key="5">
    <source>
        <dbReference type="EnsemblProtists" id="EKX34786"/>
    </source>
</evidence>
<reference evidence="5" key="3">
    <citation type="submission" date="2016-03" db="UniProtKB">
        <authorList>
            <consortium name="EnsemblProtists"/>
        </authorList>
    </citation>
    <scope>IDENTIFICATION</scope>
</reference>
<dbReference type="Proteomes" id="UP000011087">
    <property type="component" value="Unassembled WGS sequence"/>
</dbReference>
<sequence length="516" mass="53947">MCRCAIAAVLPLSIVNMVLGLGLLIAGIVAATYKIPNTCNSIGSGYNNNKGSFNSGFNSGFTPGYNSGYAAAYSAGAQAAYNQGYHAGFNTGFNMGYCSGYSSSNQYYYTGQAAAYNSAQTSAGYIPGTYSSGLTPAYASAGYYSAYQSAYATSASQYYNSGYYGGAYSNYQCEAYRQSAQDVLLILALMGTIPVVFPLVFGCVGILTSIYKSKIAAGVNLTCLILGTIASTVGVIMPTVLASTASAYCSSSYVSYDNSFCGRYVGSTWAIASLNIILSIYQLAFSIVMCGLCCQPEEWEGSNSVAAEGASNAMPIAQVAGTLPSAGGHGVGMVPQYPQVAGLGGYYPHGGGMAAGGIPHPHAGPFGGGGLYPPAGALYPPVTRPEVFYPQAGSARLHNGVPNVSSLQQQEADYEMALKIQREEERRMKQGSRGTSVNEPPHVRSSGTPLTSGAVEQESLLGSELRPDMWKHEEIVNGELAVAPRTSETDRSPSAASRTEEASRELDKIRGQSSET</sequence>
<reference evidence="4 6" key="1">
    <citation type="journal article" date="2012" name="Nature">
        <title>Algal genomes reveal evolutionary mosaicism and the fate of nucleomorphs.</title>
        <authorList>
            <consortium name="DOE Joint Genome Institute"/>
            <person name="Curtis B.A."/>
            <person name="Tanifuji G."/>
            <person name="Burki F."/>
            <person name="Gruber A."/>
            <person name="Irimia M."/>
            <person name="Maruyama S."/>
            <person name="Arias M.C."/>
            <person name="Ball S.G."/>
            <person name="Gile G.H."/>
            <person name="Hirakawa Y."/>
            <person name="Hopkins J.F."/>
            <person name="Kuo A."/>
            <person name="Rensing S.A."/>
            <person name="Schmutz J."/>
            <person name="Symeonidi A."/>
            <person name="Elias M."/>
            <person name="Eveleigh R.J."/>
            <person name="Herman E.K."/>
            <person name="Klute M.J."/>
            <person name="Nakayama T."/>
            <person name="Obornik M."/>
            <person name="Reyes-Prieto A."/>
            <person name="Armbrust E.V."/>
            <person name="Aves S.J."/>
            <person name="Beiko R.G."/>
            <person name="Coutinho P."/>
            <person name="Dacks J.B."/>
            <person name="Durnford D.G."/>
            <person name="Fast N.M."/>
            <person name="Green B.R."/>
            <person name="Grisdale C.J."/>
            <person name="Hempel F."/>
            <person name="Henrissat B."/>
            <person name="Hoppner M.P."/>
            <person name="Ishida K."/>
            <person name="Kim E."/>
            <person name="Koreny L."/>
            <person name="Kroth P.G."/>
            <person name="Liu Y."/>
            <person name="Malik S.B."/>
            <person name="Maier U.G."/>
            <person name="McRose D."/>
            <person name="Mock T."/>
            <person name="Neilson J.A."/>
            <person name="Onodera N.T."/>
            <person name="Poole A.M."/>
            <person name="Pritham E.J."/>
            <person name="Richards T.A."/>
            <person name="Rocap G."/>
            <person name="Roy S.W."/>
            <person name="Sarai C."/>
            <person name="Schaack S."/>
            <person name="Shirato S."/>
            <person name="Slamovits C.H."/>
            <person name="Spencer D.F."/>
            <person name="Suzuki S."/>
            <person name="Worden A.Z."/>
            <person name="Zauner S."/>
            <person name="Barry K."/>
            <person name="Bell C."/>
            <person name="Bharti A.K."/>
            <person name="Crow J.A."/>
            <person name="Grimwood J."/>
            <person name="Kramer R."/>
            <person name="Lindquist E."/>
            <person name="Lucas S."/>
            <person name="Salamov A."/>
            <person name="McFadden G.I."/>
            <person name="Lane C.E."/>
            <person name="Keeling P.J."/>
            <person name="Gray M.W."/>
            <person name="Grigoriev I.V."/>
            <person name="Archibald J.M."/>
        </authorList>
    </citation>
    <scope>NUCLEOTIDE SEQUENCE</scope>
    <source>
        <strain evidence="4 6">CCMP2712</strain>
    </source>
</reference>
<protein>
    <submittedName>
        <fullName evidence="4 5">Uncharacterized protein</fullName>
    </submittedName>
</protein>
<dbReference type="KEGG" id="gtt:GUITHDRAFT_146992"/>
<accession>L1IEX2</accession>
<feature type="compositionally biased region" description="Basic and acidic residues" evidence="1">
    <location>
        <begin position="498"/>
        <end position="510"/>
    </location>
</feature>
<organism evidence="4">
    <name type="scientific">Guillardia theta (strain CCMP2712)</name>
    <name type="common">Cryptophyte</name>
    <dbReference type="NCBI Taxonomy" id="905079"/>
    <lineage>
        <taxon>Eukaryota</taxon>
        <taxon>Cryptophyceae</taxon>
        <taxon>Pyrenomonadales</taxon>
        <taxon>Geminigeraceae</taxon>
        <taxon>Guillardia</taxon>
    </lineage>
</organism>
<feature type="region of interest" description="Disordered" evidence="1">
    <location>
        <begin position="477"/>
        <end position="516"/>
    </location>
</feature>
<keyword evidence="2" id="KW-1133">Transmembrane helix</keyword>
<feature type="signal peptide" evidence="3">
    <location>
        <begin position="1"/>
        <end position="20"/>
    </location>
</feature>
<proteinExistence type="predicted"/>
<keyword evidence="2" id="KW-0472">Membrane</keyword>
<keyword evidence="2" id="KW-0812">Transmembrane</keyword>
<dbReference type="HOGENOM" id="CLU_528361_0_0_1"/>
<evidence type="ECO:0000256" key="1">
    <source>
        <dbReference type="SAM" id="MobiDB-lite"/>
    </source>
</evidence>
<keyword evidence="6" id="KW-1185">Reference proteome</keyword>
<feature type="chain" id="PRO_5008769985" evidence="3">
    <location>
        <begin position="21"/>
        <end position="516"/>
    </location>
</feature>
<name>L1IEX2_GUITC</name>
<evidence type="ECO:0000313" key="6">
    <source>
        <dbReference type="Proteomes" id="UP000011087"/>
    </source>
</evidence>
<dbReference type="RefSeq" id="XP_005821766.1">
    <property type="nucleotide sequence ID" value="XM_005821709.1"/>
</dbReference>
<feature type="transmembrane region" description="Helical" evidence="2">
    <location>
        <begin position="183"/>
        <end position="211"/>
    </location>
</feature>
<gene>
    <name evidence="4" type="ORF">GUITHDRAFT_146992</name>
</gene>